<evidence type="ECO:0000313" key="14">
    <source>
        <dbReference type="Proteomes" id="UP000030752"/>
    </source>
</evidence>
<evidence type="ECO:0000256" key="1">
    <source>
        <dbReference type="ARBA" id="ARBA00012513"/>
    </source>
</evidence>
<feature type="compositionally biased region" description="Basic and acidic residues" evidence="11">
    <location>
        <begin position="868"/>
        <end position="882"/>
    </location>
</feature>
<proteinExistence type="predicted"/>
<keyword evidence="5 10" id="KW-0547">Nucleotide-binding</keyword>
<evidence type="ECO:0000259" key="12">
    <source>
        <dbReference type="PROSITE" id="PS50011"/>
    </source>
</evidence>
<dbReference type="GO" id="GO:0005524">
    <property type="term" value="F:ATP binding"/>
    <property type="evidence" value="ECO:0007669"/>
    <property type="project" value="UniProtKB-UniRule"/>
</dbReference>
<accession>W2RM58</accession>
<keyword evidence="2" id="KW-0723">Serine/threonine-protein kinase</keyword>
<feature type="compositionally biased region" description="Polar residues" evidence="11">
    <location>
        <begin position="716"/>
        <end position="739"/>
    </location>
</feature>
<organism evidence="13 14">
    <name type="scientific">Cyphellophora europaea (strain CBS 101466)</name>
    <name type="common">Phialophora europaea</name>
    <dbReference type="NCBI Taxonomy" id="1220924"/>
    <lineage>
        <taxon>Eukaryota</taxon>
        <taxon>Fungi</taxon>
        <taxon>Dikarya</taxon>
        <taxon>Ascomycota</taxon>
        <taxon>Pezizomycotina</taxon>
        <taxon>Eurotiomycetes</taxon>
        <taxon>Chaetothyriomycetidae</taxon>
        <taxon>Chaetothyriales</taxon>
        <taxon>Cyphellophoraceae</taxon>
        <taxon>Cyphellophora</taxon>
    </lineage>
</organism>
<evidence type="ECO:0000313" key="13">
    <source>
        <dbReference type="EMBL" id="ETN37567.1"/>
    </source>
</evidence>
<dbReference type="GO" id="GO:0004674">
    <property type="term" value="F:protein serine/threonine kinase activity"/>
    <property type="evidence" value="ECO:0007669"/>
    <property type="project" value="UniProtKB-KW"/>
</dbReference>
<dbReference type="AlphaFoldDB" id="W2RM58"/>
<feature type="compositionally biased region" description="Polar residues" evidence="11">
    <location>
        <begin position="965"/>
        <end position="977"/>
    </location>
</feature>
<dbReference type="GeneID" id="19974528"/>
<keyword evidence="14" id="KW-1185">Reference proteome</keyword>
<evidence type="ECO:0000256" key="4">
    <source>
        <dbReference type="ARBA" id="ARBA00022679"/>
    </source>
</evidence>
<keyword evidence="6" id="KW-0418">Kinase</keyword>
<dbReference type="STRING" id="1220924.W2RM58"/>
<dbReference type="PANTHER" id="PTHR24346">
    <property type="entry name" value="MAP/MICROTUBULE AFFINITY-REGULATING KINASE"/>
    <property type="match status" value="1"/>
</dbReference>
<evidence type="ECO:0000256" key="7">
    <source>
        <dbReference type="ARBA" id="ARBA00022840"/>
    </source>
</evidence>
<evidence type="ECO:0000256" key="6">
    <source>
        <dbReference type="ARBA" id="ARBA00022777"/>
    </source>
</evidence>
<dbReference type="InParanoid" id="W2RM58"/>
<feature type="region of interest" description="Disordered" evidence="11">
    <location>
        <begin position="1"/>
        <end position="198"/>
    </location>
</feature>
<keyword evidence="3" id="KW-0597">Phosphoprotein</keyword>
<dbReference type="PROSITE" id="PS00107">
    <property type="entry name" value="PROTEIN_KINASE_ATP"/>
    <property type="match status" value="1"/>
</dbReference>
<evidence type="ECO:0000256" key="9">
    <source>
        <dbReference type="ARBA" id="ARBA00048679"/>
    </source>
</evidence>
<dbReference type="EC" id="2.7.11.1" evidence="1"/>
<name>W2RM58_CYPE1</name>
<dbReference type="SUPFAM" id="SSF56112">
    <property type="entry name" value="Protein kinase-like (PK-like)"/>
    <property type="match status" value="1"/>
</dbReference>
<dbReference type="FunFam" id="3.30.200.20:FF:000042">
    <property type="entry name" value="Aurora kinase A"/>
    <property type="match status" value="1"/>
</dbReference>
<dbReference type="GO" id="GO:0005737">
    <property type="term" value="C:cytoplasm"/>
    <property type="evidence" value="ECO:0007669"/>
    <property type="project" value="TreeGrafter"/>
</dbReference>
<dbReference type="EMBL" id="KB822723">
    <property type="protein sequence ID" value="ETN37567.1"/>
    <property type="molecule type" value="Genomic_DNA"/>
</dbReference>
<feature type="compositionally biased region" description="Polar residues" evidence="11">
    <location>
        <begin position="1041"/>
        <end position="1054"/>
    </location>
</feature>
<dbReference type="Gene3D" id="1.10.510.10">
    <property type="entry name" value="Transferase(Phosphotransferase) domain 1"/>
    <property type="match status" value="1"/>
</dbReference>
<protein>
    <recommendedName>
        <fullName evidence="1">non-specific serine/threonine protein kinase</fullName>
        <ecNumber evidence="1">2.7.11.1</ecNumber>
    </recommendedName>
</protein>
<feature type="compositionally biased region" description="Basic and acidic residues" evidence="11">
    <location>
        <begin position="251"/>
        <end position="262"/>
    </location>
</feature>
<dbReference type="GO" id="GO:0045033">
    <property type="term" value="P:peroxisome inheritance"/>
    <property type="evidence" value="ECO:0007669"/>
    <property type="project" value="UniProtKB-ARBA"/>
</dbReference>
<dbReference type="eggNOG" id="KOG0583">
    <property type="taxonomic scope" value="Eukaryota"/>
</dbReference>
<dbReference type="PROSITE" id="PS50011">
    <property type="entry name" value="PROTEIN_KINASE_DOM"/>
    <property type="match status" value="1"/>
</dbReference>
<feature type="compositionally biased region" description="Low complexity" evidence="11">
    <location>
        <begin position="803"/>
        <end position="817"/>
    </location>
</feature>
<keyword evidence="4" id="KW-0808">Transferase</keyword>
<feature type="region of interest" description="Disordered" evidence="11">
    <location>
        <begin position="216"/>
        <end position="262"/>
    </location>
</feature>
<dbReference type="InterPro" id="IPR011009">
    <property type="entry name" value="Kinase-like_dom_sf"/>
</dbReference>
<dbReference type="Pfam" id="PF00069">
    <property type="entry name" value="Pkinase"/>
    <property type="match status" value="1"/>
</dbReference>
<feature type="compositionally biased region" description="Low complexity" evidence="11">
    <location>
        <begin position="986"/>
        <end position="1004"/>
    </location>
</feature>
<dbReference type="PANTHER" id="PTHR24346:SF110">
    <property type="entry name" value="NON-SPECIFIC SERINE_THREONINE PROTEIN KINASE"/>
    <property type="match status" value="1"/>
</dbReference>
<evidence type="ECO:0000256" key="5">
    <source>
        <dbReference type="ARBA" id="ARBA00022741"/>
    </source>
</evidence>
<feature type="compositionally biased region" description="Low complexity" evidence="11">
    <location>
        <begin position="101"/>
        <end position="115"/>
    </location>
</feature>
<keyword evidence="7 10" id="KW-0067">ATP-binding</keyword>
<feature type="domain" description="Protein kinase" evidence="12">
    <location>
        <begin position="270"/>
        <end position="564"/>
    </location>
</feature>
<dbReference type="HOGENOM" id="CLU_003954_1_1_1"/>
<feature type="compositionally biased region" description="Basic and acidic residues" evidence="11">
    <location>
        <begin position="669"/>
        <end position="679"/>
    </location>
</feature>
<feature type="compositionally biased region" description="Low complexity" evidence="11">
    <location>
        <begin position="952"/>
        <end position="963"/>
    </location>
</feature>
<feature type="compositionally biased region" description="Basic and acidic residues" evidence="11">
    <location>
        <begin position="1065"/>
        <end position="1075"/>
    </location>
</feature>
<evidence type="ECO:0000256" key="3">
    <source>
        <dbReference type="ARBA" id="ARBA00022553"/>
    </source>
</evidence>
<dbReference type="InterPro" id="IPR000719">
    <property type="entry name" value="Prot_kinase_dom"/>
</dbReference>
<feature type="compositionally biased region" description="Polar residues" evidence="11">
    <location>
        <begin position="765"/>
        <end position="774"/>
    </location>
</feature>
<evidence type="ECO:0000256" key="11">
    <source>
        <dbReference type="SAM" id="MobiDB-lite"/>
    </source>
</evidence>
<dbReference type="InterPro" id="IPR017441">
    <property type="entry name" value="Protein_kinase_ATP_BS"/>
</dbReference>
<evidence type="ECO:0000256" key="8">
    <source>
        <dbReference type="ARBA" id="ARBA00047899"/>
    </source>
</evidence>
<evidence type="ECO:0000256" key="2">
    <source>
        <dbReference type="ARBA" id="ARBA00022527"/>
    </source>
</evidence>
<feature type="compositionally biased region" description="Polar residues" evidence="11">
    <location>
        <begin position="32"/>
        <end position="76"/>
    </location>
</feature>
<sequence length="1104" mass="122238">MSSASVHAGSHPNHLQSSPPYPPSHNDLSYYDQRSPNADNYYGTTSTSGNGRRAPQQEQRSYEYSPQSQQVPSQGEHSIPYPPREQREQYDGPAPVPPPRTSSQQQSSSHPVAPSTAPLEARVAASRHARQTAEQYSRNSPHQRDDGTAGTSSSSRSRRKNPNSPDTPQRSTSVKDATTSRAEGSSHANAPAPLVREYSEVINRVVVSDPRVDAERMQERVAEAHPVSGPQIDLTGALPPPSEDVGPGPARRQDYSKSSSRRKDVQFGDYVLGQTLGEGEFGKVKLGWKKDGSSQVAIKLIRRDSVQNHPGRLPKIYREISILRELAHPNIVRLHEMVETERHIGIILEYASGGELFDYILNNRYLKDPAARRLFAQLVSGVGYLHKKGIVHRDLKLENLLLDQNRNIIITDFGFANTFDAKDLLSDEIEYNLTNKDFVRKMKLDRLDARGLRRGDLMQTSCGSPCYAAPELVVSDSLYTGRKVDVWSCGVILYAMLAGYLPFDDDPANPEGDNINLLYKYITTTPLTFPEYVSPHARDLLRRILVPDPRKRADLFEVARHSWLSEYHHVVSHITSSTTNIADISNSTVASDSMNEPAMHRSASVREPSKHAPQATPTIELAKTPEVDEQDQTSSSSRRTRHTLQAEYVPPHTHTTRGQDPASVTAAEYARKRGDDKHTPTTQSPVTSKPLPQEPRSQLDKMLPPTRPGRDVPRSVSDSTGAFAGQGQQQPRPSTQGSMASREPTRSDLRLPSRGSYGQPVAPTVATTNAQGRVTQPAKAPRGYNITGPASPVTHQQQQSIGQPMTQTMPQPVTQPQKNHHRRSSTLSGLGERLFGRSPSVRKTDEEKPSRKDRKYPPPSMKPLPQDGHMDYQPRQSTDSKRSFSFGLGKKKSTDLESQTERPQGRRFSLLPASMSFKGMMGGGNRDSAQPSSATLAPQTQDQPWSSRPGTQPSQASAPQAPSYDGQQDQMQYNNFSRPPHAQYRPQQAAQHSSPMSSPQQQQSCDVYGGTGVFNNQPQSRSHARGASQPMAGYAYPEPASANNSRTSMQQPRQQRGVLVKPNRKFTDVYDDHPQGHGGSSGAVRKVQDFFRRRGRARADSEYR</sequence>
<evidence type="ECO:0000256" key="10">
    <source>
        <dbReference type="PROSITE-ProRule" id="PRU10141"/>
    </source>
</evidence>
<dbReference type="RefSeq" id="XP_008719736.1">
    <property type="nucleotide sequence ID" value="XM_008721514.1"/>
</dbReference>
<feature type="compositionally biased region" description="Polar residues" evidence="11">
    <location>
        <begin position="927"/>
        <end position="951"/>
    </location>
</feature>
<feature type="binding site" evidence="10">
    <location>
        <position position="299"/>
    </location>
    <ligand>
        <name>ATP</name>
        <dbReference type="ChEBI" id="CHEBI:30616"/>
    </ligand>
</feature>
<comment type="catalytic activity">
    <reaction evidence="9">
        <text>L-seryl-[protein] + ATP = O-phospho-L-seryl-[protein] + ADP + H(+)</text>
        <dbReference type="Rhea" id="RHEA:17989"/>
        <dbReference type="Rhea" id="RHEA-COMP:9863"/>
        <dbReference type="Rhea" id="RHEA-COMP:11604"/>
        <dbReference type="ChEBI" id="CHEBI:15378"/>
        <dbReference type="ChEBI" id="CHEBI:29999"/>
        <dbReference type="ChEBI" id="CHEBI:30616"/>
        <dbReference type="ChEBI" id="CHEBI:83421"/>
        <dbReference type="ChEBI" id="CHEBI:456216"/>
        <dbReference type="EC" id="2.7.11.1"/>
    </reaction>
</comment>
<feature type="compositionally biased region" description="Basic and acidic residues" evidence="11">
    <location>
        <begin position="892"/>
        <end position="904"/>
    </location>
</feature>
<feature type="compositionally biased region" description="Polar residues" evidence="11">
    <location>
        <begin position="793"/>
        <end position="802"/>
    </location>
</feature>
<dbReference type="InterPro" id="IPR008271">
    <property type="entry name" value="Ser/Thr_kinase_AS"/>
</dbReference>
<dbReference type="GO" id="GO:0000011">
    <property type="term" value="P:vacuole inheritance"/>
    <property type="evidence" value="ECO:0007669"/>
    <property type="project" value="UniProtKB-ARBA"/>
</dbReference>
<dbReference type="FunFam" id="1.10.510.10:FF:000397">
    <property type="entry name" value="Serine/threonine-protein kinase KIN4"/>
    <property type="match status" value="1"/>
</dbReference>
<dbReference type="OrthoDB" id="193931at2759"/>
<reference evidence="13 14" key="1">
    <citation type="submission" date="2013-03" db="EMBL/GenBank/DDBJ databases">
        <title>The Genome Sequence of Phialophora europaea CBS 101466.</title>
        <authorList>
            <consortium name="The Broad Institute Genomics Platform"/>
            <person name="Cuomo C."/>
            <person name="de Hoog S."/>
            <person name="Gorbushina A."/>
            <person name="Walker B."/>
            <person name="Young S.K."/>
            <person name="Zeng Q."/>
            <person name="Gargeya S."/>
            <person name="Fitzgerald M."/>
            <person name="Haas B."/>
            <person name="Abouelleil A."/>
            <person name="Allen A.W."/>
            <person name="Alvarado L."/>
            <person name="Arachchi H.M."/>
            <person name="Berlin A.M."/>
            <person name="Chapman S.B."/>
            <person name="Gainer-Dewar J."/>
            <person name="Goldberg J."/>
            <person name="Griggs A."/>
            <person name="Gujja S."/>
            <person name="Hansen M."/>
            <person name="Howarth C."/>
            <person name="Imamovic A."/>
            <person name="Ireland A."/>
            <person name="Larimer J."/>
            <person name="McCowan C."/>
            <person name="Murphy C."/>
            <person name="Pearson M."/>
            <person name="Poon T.W."/>
            <person name="Priest M."/>
            <person name="Roberts A."/>
            <person name="Saif S."/>
            <person name="Shea T."/>
            <person name="Sisk P."/>
            <person name="Sykes S."/>
            <person name="Wortman J."/>
            <person name="Nusbaum C."/>
            <person name="Birren B."/>
        </authorList>
    </citation>
    <scope>NUCLEOTIDE SEQUENCE [LARGE SCALE GENOMIC DNA]</scope>
    <source>
        <strain evidence="13 14">CBS 101466</strain>
    </source>
</reference>
<dbReference type="PROSITE" id="PS00108">
    <property type="entry name" value="PROTEIN_KINASE_ST"/>
    <property type="match status" value="1"/>
</dbReference>
<feature type="compositionally biased region" description="Basic and acidic residues" evidence="11">
    <location>
        <begin position="1086"/>
        <end position="1104"/>
    </location>
</feature>
<dbReference type="SMART" id="SM00220">
    <property type="entry name" value="S_TKc"/>
    <property type="match status" value="1"/>
</dbReference>
<dbReference type="VEuPathDB" id="FungiDB:HMPREF1541_07189"/>
<gene>
    <name evidence="13" type="ORF">HMPREF1541_07189</name>
</gene>
<feature type="region of interest" description="Disordered" evidence="11">
    <location>
        <begin position="587"/>
        <end position="1104"/>
    </location>
</feature>
<comment type="catalytic activity">
    <reaction evidence="8">
        <text>L-threonyl-[protein] + ATP = O-phospho-L-threonyl-[protein] + ADP + H(+)</text>
        <dbReference type="Rhea" id="RHEA:46608"/>
        <dbReference type="Rhea" id="RHEA-COMP:11060"/>
        <dbReference type="Rhea" id="RHEA-COMP:11605"/>
        <dbReference type="ChEBI" id="CHEBI:15378"/>
        <dbReference type="ChEBI" id="CHEBI:30013"/>
        <dbReference type="ChEBI" id="CHEBI:30616"/>
        <dbReference type="ChEBI" id="CHEBI:61977"/>
        <dbReference type="ChEBI" id="CHEBI:456216"/>
        <dbReference type="EC" id="2.7.11.1"/>
    </reaction>
</comment>
<dbReference type="Proteomes" id="UP000030752">
    <property type="component" value="Unassembled WGS sequence"/>
</dbReference>
<feature type="compositionally biased region" description="Polar residues" evidence="11">
    <location>
        <begin position="162"/>
        <end position="188"/>
    </location>
</feature>
<dbReference type="GO" id="GO:0035556">
    <property type="term" value="P:intracellular signal transduction"/>
    <property type="evidence" value="ECO:0007669"/>
    <property type="project" value="TreeGrafter"/>
</dbReference>